<dbReference type="KEGG" id="ahb:bsdtb5_08030"/>
<evidence type="ECO:0000313" key="1">
    <source>
        <dbReference type="EMBL" id="BCN29508.1"/>
    </source>
</evidence>
<keyword evidence="2" id="KW-1185">Reference proteome</keyword>
<dbReference type="RefSeq" id="WP_271714780.1">
    <property type="nucleotide sequence ID" value="NZ_AP024169.1"/>
</dbReference>
<accession>A0A7R7IBD2</accession>
<sequence>MKLLSERKKMVDEGKLKMCTAEYDGSWLPYQQPFQEVTFDWLLEEITYDDCTRKEDISKYLSLKINEMQRDIFELKEFRKNLNRILLQFEK</sequence>
<name>A0A7R7IBD2_9FIRM</name>
<dbReference type="AlphaFoldDB" id="A0A7R7IBD2"/>
<reference evidence="1 2" key="1">
    <citation type="submission" date="2020-11" db="EMBL/GenBank/DDBJ databases">
        <title>Draft genome sequencing of a Lachnospiraceae strain isolated from anoxic soil subjected to BSD treatment.</title>
        <authorList>
            <person name="Uek A."/>
            <person name="Tonouchi A."/>
        </authorList>
    </citation>
    <scope>NUCLEOTIDE SEQUENCE [LARGE SCALE GENOMIC DNA]</scope>
    <source>
        <strain evidence="1 2">TB5</strain>
    </source>
</reference>
<dbReference type="Proteomes" id="UP000595897">
    <property type="component" value="Chromosome"/>
</dbReference>
<organism evidence="1 2">
    <name type="scientific">Anaeromicropila herbilytica</name>
    <dbReference type="NCBI Taxonomy" id="2785025"/>
    <lineage>
        <taxon>Bacteria</taxon>
        <taxon>Bacillati</taxon>
        <taxon>Bacillota</taxon>
        <taxon>Clostridia</taxon>
        <taxon>Lachnospirales</taxon>
        <taxon>Lachnospiraceae</taxon>
        <taxon>Anaeromicropila</taxon>
    </lineage>
</organism>
<evidence type="ECO:0000313" key="2">
    <source>
        <dbReference type="Proteomes" id="UP000595897"/>
    </source>
</evidence>
<protein>
    <submittedName>
        <fullName evidence="1">Uncharacterized protein</fullName>
    </submittedName>
</protein>
<gene>
    <name evidence="1" type="ORF">bsdtb5_08030</name>
</gene>
<proteinExistence type="predicted"/>
<dbReference type="EMBL" id="AP024169">
    <property type="protein sequence ID" value="BCN29508.1"/>
    <property type="molecule type" value="Genomic_DNA"/>
</dbReference>